<dbReference type="InterPro" id="IPR006527">
    <property type="entry name" value="F-box-assoc_dom_typ1"/>
</dbReference>
<dbReference type="AlphaFoldDB" id="A0A816U8B9"/>
<evidence type="ECO:0000259" key="1">
    <source>
        <dbReference type="Pfam" id="PF07734"/>
    </source>
</evidence>
<dbReference type="InterPro" id="IPR036047">
    <property type="entry name" value="F-box-like_dom_sf"/>
</dbReference>
<evidence type="ECO:0000313" key="2">
    <source>
        <dbReference type="EMBL" id="CAF2110756.1"/>
    </source>
</evidence>
<gene>
    <name evidence="2" type="ORF">DARMORV10_C08P25460.1</name>
</gene>
<reference evidence="2" key="1">
    <citation type="submission" date="2021-01" db="EMBL/GenBank/DDBJ databases">
        <authorList>
            <consortium name="Genoscope - CEA"/>
            <person name="William W."/>
        </authorList>
    </citation>
    <scope>NUCLEOTIDE SEQUENCE</scope>
</reference>
<dbReference type="EMBL" id="HG994372">
    <property type="protein sequence ID" value="CAF2110756.1"/>
    <property type="molecule type" value="Genomic_DNA"/>
</dbReference>
<name>A0A816U8B9_BRANA</name>
<protein>
    <submittedName>
        <fullName evidence="2">(rape) hypothetical protein</fullName>
    </submittedName>
</protein>
<dbReference type="Proteomes" id="UP001295469">
    <property type="component" value="Chromosome C08"/>
</dbReference>
<dbReference type="PANTHER" id="PTHR31672:SF13">
    <property type="entry name" value="F-BOX PROTEIN CPR30-LIKE"/>
    <property type="match status" value="1"/>
</dbReference>
<accession>A0A816U8B9</accession>
<dbReference type="Pfam" id="PF07734">
    <property type="entry name" value="FBA_1"/>
    <property type="match status" value="1"/>
</dbReference>
<dbReference type="InterPro" id="IPR050796">
    <property type="entry name" value="SCF_F-box_component"/>
</dbReference>
<dbReference type="PANTHER" id="PTHR31672">
    <property type="entry name" value="BNACNNG10540D PROTEIN"/>
    <property type="match status" value="1"/>
</dbReference>
<sequence>MDGLPGHLLNKVLFKTDLRALAMLCCTNTSLQSHIHDPSFVSEYCSQIRSSLLYISSYGSTYLGCHHPHGGSRSLTTIDVCHILGCCSGLLLLFIDDRLCVTNPIRASPTKKFRFLTRRDKRKQLGLVVNQLDRTTQNFKVVYIFEMAKTDETKYGFEINAGDSWTYSKTTLTCHTSNLDDRMKNHVYLNGSLHWLRNDGSIIAFNPETEQARLIQTDFPRGLTSRTLFASGVNSLTLVSANEKVIYVYALRNILSDPKWVLEKQIQNGVIDKNIVTWYVEAYNGKCLVLRTCYDGVVHVYDLSASKWAVMASVPIWYDANLDFFLFTPSLYSVVGLDDILACGDRGISSLSSIMTLVDRSSPENQLMKMSVDEKEEVKLHLGMLFE</sequence>
<dbReference type="SUPFAM" id="SSF81383">
    <property type="entry name" value="F-box domain"/>
    <property type="match status" value="1"/>
</dbReference>
<feature type="domain" description="F-box associated beta-propeller type 1" evidence="1">
    <location>
        <begin position="78"/>
        <end position="219"/>
    </location>
</feature>
<proteinExistence type="predicted"/>
<organism evidence="2">
    <name type="scientific">Brassica napus</name>
    <name type="common">Rape</name>
    <dbReference type="NCBI Taxonomy" id="3708"/>
    <lineage>
        <taxon>Eukaryota</taxon>
        <taxon>Viridiplantae</taxon>
        <taxon>Streptophyta</taxon>
        <taxon>Embryophyta</taxon>
        <taxon>Tracheophyta</taxon>
        <taxon>Spermatophyta</taxon>
        <taxon>Magnoliopsida</taxon>
        <taxon>eudicotyledons</taxon>
        <taxon>Gunneridae</taxon>
        <taxon>Pentapetalae</taxon>
        <taxon>rosids</taxon>
        <taxon>malvids</taxon>
        <taxon>Brassicales</taxon>
        <taxon>Brassicaceae</taxon>
        <taxon>Brassiceae</taxon>
        <taxon>Brassica</taxon>
    </lineage>
</organism>